<feature type="domain" description="Yippee" evidence="4">
    <location>
        <begin position="116"/>
        <end position="213"/>
    </location>
</feature>
<keyword evidence="3" id="KW-0862">Zinc</keyword>
<evidence type="ECO:0000256" key="2">
    <source>
        <dbReference type="ARBA" id="ARBA00022723"/>
    </source>
</evidence>
<keyword evidence="2" id="KW-0479">Metal-binding</keyword>
<dbReference type="InterPro" id="IPR034751">
    <property type="entry name" value="Yippee"/>
</dbReference>
<evidence type="ECO:0000313" key="6">
    <source>
        <dbReference type="Proteomes" id="UP000682877"/>
    </source>
</evidence>
<dbReference type="AlphaFoldDB" id="A0A8S2AUG3"/>
<evidence type="ECO:0000256" key="3">
    <source>
        <dbReference type="ARBA" id="ARBA00022833"/>
    </source>
</evidence>
<dbReference type="PANTHER" id="PTHR13848">
    <property type="entry name" value="PROTEIN YIPPEE-LIKE CG15309-RELATED"/>
    <property type="match status" value="1"/>
</dbReference>
<comment type="similarity">
    <text evidence="1">Belongs to the yippee family.</text>
</comment>
<dbReference type="Proteomes" id="UP000682877">
    <property type="component" value="Chromosome 7"/>
</dbReference>
<dbReference type="InterPro" id="IPR004910">
    <property type="entry name" value="Yippee/Mis18/Cereblon"/>
</dbReference>
<protein>
    <recommendedName>
        <fullName evidence="4">Yippee domain-containing protein</fullName>
    </recommendedName>
</protein>
<dbReference type="PROSITE" id="PS51792">
    <property type="entry name" value="YIPPEE"/>
    <property type="match status" value="2"/>
</dbReference>
<evidence type="ECO:0000259" key="4">
    <source>
        <dbReference type="PROSITE" id="PS51792"/>
    </source>
</evidence>
<gene>
    <name evidence="5" type="ORF">AARE701A_LOCUS18288</name>
</gene>
<reference evidence="5" key="1">
    <citation type="submission" date="2021-01" db="EMBL/GenBank/DDBJ databases">
        <authorList>
            <person name="Bezrukov I."/>
        </authorList>
    </citation>
    <scope>NUCLEOTIDE SEQUENCE</scope>
</reference>
<evidence type="ECO:0000313" key="5">
    <source>
        <dbReference type="EMBL" id="CAE6172994.1"/>
    </source>
</evidence>
<proteinExistence type="inferred from homology"/>
<feature type="domain" description="Yippee" evidence="4">
    <location>
        <begin position="8"/>
        <end position="105"/>
    </location>
</feature>
<keyword evidence="6" id="KW-1185">Reference proteome</keyword>
<accession>A0A8S2AUG3</accession>
<organism evidence="5 6">
    <name type="scientific">Arabidopsis arenosa</name>
    <name type="common">Sand rock-cress</name>
    <name type="synonym">Cardaminopsis arenosa</name>
    <dbReference type="NCBI Taxonomy" id="38785"/>
    <lineage>
        <taxon>Eukaryota</taxon>
        <taxon>Viridiplantae</taxon>
        <taxon>Streptophyta</taxon>
        <taxon>Embryophyta</taxon>
        <taxon>Tracheophyta</taxon>
        <taxon>Spermatophyta</taxon>
        <taxon>Magnoliopsida</taxon>
        <taxon>eudicotyledons</taxon>
        <taxon>Gunneridae</taxon>
        <taxon>Pentapetalae</taxon>
        <taxon>rosids</taxon>
        <taxon>malvids</taxon>
        <taxon>Brassicales</taxon>
        <taxon>Brassicaceae</taxon>
        <taxon>Camelineae</taxon>
        <taxon>Arabidopsis</taxon>
    </lineage>
</organism>
<name>A0A8S2AUG3_ARAAE</name>
<evidence type="ECO:0000256" key="1">
    <source>
        <dbReference type="ARBA" id="ARBA00005613"/>
    </source>
</evidence>
<sequence>MAENKTLPTYFCRNCENPLALGEDLISKKFVGASGPAFMFSHAMNVVVGPKIGRKLITGSYVVADVMCSKCGETLGWKYVETFDLKQRIWKGENLVGAIDHALKVFDKMAHSIGPRLYSCCNCRNHVGLHDDIISKAFQGRTGRAFLFSHAMNIVVGPKEDRHLLTGLHTVADISCADCNEPLGWKYERAYETSQKYKEGKFIFEKAKIVKEDW</sequence>
<dbReference type="GO" id="GO:0046872">
    <property type="term" value="F:metal ion binding"/>
    <property type="evidence" value="ECO:0007669"/>
    <property type="project" value="UniProtKB-KW"/>
</dbReference>
<dbReference type="Pfam" id="PF03226">
    <property type="entry name" value="Yippee-Mis18"/>
    <property type="match status" value="2"/>
</dbReference>
<dbReference type="EMBL" id="LR999457">
    <property type="protein sequence ID" value="CAE6172994.1"/>
    <property type="molecule type" value="Genomic_DNA"/>
</dbReference>
<dbReference type="InterPro" id="IPR039058">
    <property type="entry name" value="Yippee_fam"/>
</dbReference>